<dbReference type="Proteomes" id="UP000177555">
    <property type="component" value="Unassembled WGS sequence"/>
</dbReference>
<feature type="transmembrane region" description="Helical" evidence="1">
    <location>
        <begin position="12"/>
        <end position="32"/>
    </location>
</feature>
<dbReference type="EMBL" id="MFCP01000017">
    <property type="protein sequence ID" value="OGE28648.1"/>
    <property type="molecule type" value="Genomic_DNA"/>
</dbReference>
<keyword evidence="1" id="KW-0472">Membrane</keyword>
<evidence type="ECO:0000313" key="3">
    <source>
        <dbReference type="Proteomes" id="UP000177555"/>
    </source>
</evidence>
<evidence type="ECO:0000313" key="2">
    <source>
        <dbReference type="EMBL" id="OGE28648.1"/>
    </source>
</evidence>
<sequence length="84" mass="8733">MSDEKKGLNPLATGVAGAMIGAAAAAAAIALSDEKNRKKAEKVLVGLQKQGDMVLKEITKKAMELKDIVGKNAAGVRKLSSKKK</sequence>
<name>A0A1F5JJC2_9BACT</name>
<reference evidence="2 3" key="1">
    <citation type="journal article" date="2016" name="Nat. Commun.">
        <title>Thousands of microbial genomes shed light on interconnected biogeochemical processes in an aquifer system.</title>
        <authorList>
            <person name="Anantharaman K."/>
            <person name="Brown C.T."/>
            <person name="Hug L.A."/>
            <person name="Sharon I."/>
            <person name="Castelle C.J."/>
            <person name="Probst A.J."/>
            <person name="Thomas B.C."/>
            <person name="Singh A."/>
            <person name="Wilkins M.J."/>
            <person name="Karaoz U."/>
            <person name="Brodie E.L."/>
            <person name="Williams K.H."/>
            <person name="Hubbard S.S."/>
            <person name="Banfield J.F."/>
        </authorList>
    </citation>
    <scope>NUCLEOTIDE SEQUENCE [LARGE SCALE GENOMIC DNA]</scope>
</reference>
<proteinExistence type="predicted"/>
<keyword evidence="1" id="KW-1133">Transmembrane helix</keyword>
<protein>
    <recommendedName>
        <fullName evidence="4">YtxH domain-containing protein</fullName>
    </recommendedName>
</protein>
<organism evidence="2 3">
    <name type="scientific">Candidatus Daviesbacteria bacterium RIFCSPHIGHO2_01_FULL_40_11</name>
    <dbReference type="NCBI Taxonomy" id="1797762"/>
    <lineage>
        <taxon>Bacteria</taxon>
        <taxon>Candidatus Daviesiibacteriota</taxon>
    </lineage>
</organism>
<gene>
    <name evidence="2" type="ORF">A2867_04350</name>
</gene>
<accession>A0A1F5JJC2</accession>
<dbReference type="AlphaFoldDB" id="A0A1F5JJC2"/>
<comment type="caution">
    <text evidence="2">The sequence shown here is derived from an EMBL/GenBank/DDBJ whole genome shotgun (WGS) entry which is preliminary data.</text>
</comment>
<keyword evidence="1" id="KW-0812">Transmembrane</keyword>
<evidence type="ECO:0000256" key="1">
    <source>
        <dbReference type="SAM" id="Phobius"/>
    </source>
</evidence>
<evidence type="ECO:0008006" key="4">
    <source>
        <dbReference type="Google" id="ProtNLM"/>
    </source>
</evidence>